<keyword evidence="7" id="KW-0132">Cell division</keyword>
<evidence type="ECO:0000313" key="9">
    <source>
        <dbReference type="EMBL" id="OGY28903.1"/>
    </source>
</evidence>
<evidence type="ECO:0000256" key="6">
    <source>
        <dbReference type="ARBA" id="ARBA00023136"/>
    </source>
</evidence>
<keyword evidence="7" id="KW-1003">Cell membrane</keyword>
<evidence type="ECO:0000256" key="2">
    <source>
        <dbReference type="ARBA" id="ARBA00005583"/>
    </source>
</evidence>
<evidence type="ECO:0000256" key="4">
    <source>
        <dbReference type="ARBA" id="ARBA00022692"/>
    </source>
</evidence>
<dbReference type="PROSITE" id="PS01348">
    <property type="entry name" value="MRAY_2"/>
    <property type="match status" value="1"/>
</dbReference>
<feature type="transmembrane region" description="Helical" evidence="7">
    <location>
        <begin position="136"/>
        <end position="153"/>
    </location>
</feature>
<feature type="transmembrane region" description="Helical" evidence="7">
    <location>
        <begin position="327"/>
        <end position="345"/>
    </location>
</feature>
<evidence type="ECO:0000313" key="10">
    <source>
        <dbReference type="Proteomes" id="UP000178068"/>
    </source>
</evidence>
<comment type="function">
    <text evidence="7">Catalyzes the initial step of the lipid cycle reactions in the biosynthesis of the cell wall peptidoglycan: transfers peptidoglycan precursor phospho-MurNAc-pentapeptide from UDP-MurNAc-pentapeptide onto the lipid carrier undecaprenyl phosphate, yielding undecaprenyl-pyrophosphoryl-MurNAc-pentapeptide, known as lipid I.</text>
</comment>
<accession>A0A1G1WMJ6</accession>
<feature type="binding site" evidence="8">
    <location>
        <position position="251"/>
    </location>
    <ligand>
        <name>Mg(2+)</name>
        <dbReference type="ChEBI" id="CHEBI:18420"/>
    </ligand>
</feature>
<reference evidence="9 10" key="1">
    <citation type="journal article" date="2016" name="Nat. Commun.">
        <title>Thousands of microbial genomes shed light on interconnected biogeochemical processes in an aquifer system.</title>
        <authorList>
            <person name="Anantharaman K."/>
            <person name="Brown C.T."/>
            <person name="Hug L.A."/>
            <person name="Sharon I."/>
            <person name="Castelle C.J."/>
            <person name="Probst A.J."/>
            <person name="Thomas B.C."/>
            <person name="Singh A."/>
            <person name="Wilkins M.J."/>
            <person name="Karaoz U."/>
            <person name="Brodie E.L."/>
            <person name="Williams K.H."/>
            <person name="Hubbard S.S."/>
            <person name="Banfield J.F."/>
        </authorList>
    </citation>
    <scope>NUCLEOTIDE SEQUENCE [LARGE SCALE GENOMIC DNA]</scope>
</reference>
<dbReference type="GO" id="GO:0051301">
    <property type="term" value="P:cell division"/>
    <property type="evidence" value="ECO:0007669"/>
    <property type="project" value="UniProtKB-KW"/>
</dbReference>
<comment type="subcellular location">
    <subcellularLocation>
        <location evidence="7">Cell membrane</location>
        <topology evidence="7">Multi-pass membrane protein</topology>
    </subcellularLocation>
    <subcellularLocation>
        <location evidence="1">Membrane</location>
        <topology evidence="1">Multi-pass membrane protein</topology>
    </subcellularLocation>
</comment>
<comment type="similarity">
    <text evidence="2 7">Belongs to the glycosyltransferase 4 family. MraY subfamily.</text>
</comment>
<comment type="cofactor">
    <cofactor evidence="7 8">
        <name>Mg(2+)</name>
        <dbReference type="ChEBI" id="CHEBI:18420"/>
    </cofactor>
</comment>
<dbReference type="GO" id="GO:0008963">
    <property type="term" value="F:phospho-N-acetylmuramoyl-pentapeptide-transferase activity"/>
    <property type="evidence" value="ECO:0007669"/>
    <property type="project" value="UniProtKB-UniRule"/>
</dbReference>
<dbReference type="STRING" id="1802603.A3F35_02135"/>
<name>A0A1G1WMJ6_9BACT</name>
<dbReference type="UniPathway" id="UPA00219"/>
<dbReference type="GO" id="GO:0046872">
    <property type="term" value="F:metal ion binding"/>
    <property type="evidence" value="ECO:0007669"/>
    <property type="project" value="UniProtKB-KW"/>
</dbReference>
<dbReference type="GO" id="GO:0005886">
    <property type="term" value="C:plasma membrane"/>
    <property type="evidence" value="ECO:0007669"/>
    <property type="project" value="UniProtKB-SubCell"/>
</dbReference>
<feature type="transmembrane region" description="Helical" evidence="7">
    <location>
        <begin position="165"/>
        <end position="187"/>
    </location>
</feature>
<feature type="transmembrane region" description="Helical" evidence="7">
    <location>
        <begin position="254"/>
        <end position="283"/>
    </location>
</feature>
<dbReference type="EMBL" id="MHCZ01000046">
    <property type="protein sequence ID" value="OGY28903.1"/>
    <property type="molecule type" value="Genomic_DNA"/>
</dbReference>
<feature type="transmembrane region" description="Helical" evidence="7">
    <location>
        <begin position="199"/>
        <end position="217"/>
    </location>
</feature>
<keyword evidence="7" id="KW-0573">Peptidoglycan synthesis</keyword>
<dbReference type="InterPro" id="IPR000715">
    <property type="entry name" value="Glycosyl_transferase_4"/>
</dbReference>
<dbReference type="InterPro" id="IPR018480">
    <property type="entry name" value="PNAcMuramoyl-5peptid_Trfase_CS"/>
</dbReference>
<dbReference type="GO" id="GO:0009252">
    <property type="term" value="P:peptidoglycan biosynthetic process"/>
    <property type="evidence" value="ECO:0007669"/>
    <property type="project" value="UniProtKB-UniRule"/>
</dbReference>
<keyword evidence="7" id="KW-0133">Cell shape</keyword>
<evidence type="ECO:0000256" key="1">
    <source>
        <dbReference type="ARBA" id="ARBA00004141"/>
    </source>
</evidence>
<keyword evidence="7" id="KW-0961">Cell wall biogenesis/degradation</keyword>
<dbReference type="Proteomes" id="UP000178068">
    <property type="component" value="Unassembled WGS sequence"/>
</dbReference>
<keyword evidence="7 8" id="KW-0460">Magnesium</keyword>
<dbReference type="GO" id="GO:0071555">
    <property type="term" value="P:cell wall organization"/>
    <property type="evidence" value="ECO:0007669"/>
    <property type="project" value="UniProtKB-KW"/>
</dbReference>
<dbReference type="GO" id="GO:0051992">
    <property type="term" value="F:UDP-N-acetylmuramoyl-L-alanyl-D-glutamyl-meso-2,6-diaminopimelyl-D-alanyl-D-alanine:undecaprenyl-phosphate transferase activity"/>
    <property type="evidence" value="ECO:0007669"/>
    <property type="project" value="RHEA"/>
</dbReference>
<evidence type="ECO:0000256" key="8">
    <source>
        <dbReference type="PIRSR" id="PIRSR600715-1"/>
    </source>
</evidence>
<keyword evidence="4 7" id="KW-0812">Transmembrane</keyword>
<proteinExistence type="inferred from homology"/>
<keyword evidence="5 7" id="KW-1133">Transmembrane helix</keyword>
<protein>
    <recommendedName>
        <fullName evidence="7">Phospho-N-acetylmuramoyl-pentapeptide-transferase</fullName>
        <ecNumber evidence="7">2.7.8.13</ecNumber>
    </recommendedName>
    <alternativeName>
        <fullName evidence="7">UDP-MurNAc-pentapeptide phosphotransferase</fullName>
    </alternativeName>
</protein>
<dbReference type="InterPro" id="IPR003524">
    <property type="entry name" value="PNAcMuramoyl-5peptid_Trfase"/>
</dbReference>
<keyword evidence="3 7" id="KW-0808">Transferase</keyword>
<sequence>MGSLVTILLASFGITFVAAIPFINLLYRLKFQRQKESAQKDIFGQVTSIVNRLHGWKVGTPNAGGVLVITVAIVLSSIFYKLVPGYDIVTKVGGVNWTAAILYLTLISFGLLGLYDDIRKFYGFAIAGAWGLRIRFKFLLQWVFALIIGYLLYSKVGLNSVSVPIINYTIVLGWLYVPFAASVIVATTNAVNITDGLDGLATGLLVIALLPLWYLAGIGHHDVSLFIAVIIGSLLAFLYFNIFPARVWLGDTGALALGAMLAVIALLIGSSLILPFVGLIFVIEAGSVLLQWYSKATRGGKKIFLAAPIHHHFEAKGWDETKVTMRFWLVGAVSAFVGLFVALAGK</sequence>
<keyword evidence="7" id="KW-0131">Cell cycle</keyword>
<evidence type="ECO:0000256" key="3">
    <source>
        <dbReference type="ARBA" id="ARBA00022679"/>
    </source>
</evidence>
<feature type="transmembrane region" description="Helical" evidence="7">
    <location>
        <begin position="223"/>
        <end position="242"/>
    </location>
</feature>
<feature type="binding site" evidence="8">
    <location>
        <position position="192"/>
    </location>
    <ligand>
        <name>Mg(2+)</name>
        <dbReference type="ChEBI" id="CHEBI:18420"/>
    </ligand>
</feature>
<comment type="caution">
    <text evidence="9">The sequence shown here is derived from an EMBL/GenBank/DDBJ whole genome shotgun (WGS) entry which is preliminary data.</text>
</comment>
<dbReference type="CDD" id="cd06852">
    <property type="entry name" value="GT_MraY"/>
    <property type="match status" value="1"/>
</dbReference>
<dbReference type="Pfam" id="PF00953">
    <property type="entry name" value="Glycos_transf_4"/>
    <property type="match status" value="1"/>
</dbReference>
<keyword evidence="6 7" id="KW-0472">Membrane</keyword>
<feature type="transmembrane region" description="Helical" evidence="7">
    <location>
        <begin position="95"/>
        <end position="115"/>
    </location>
</feature>
<organism evidence="9 10">
    <name type="scientific">Candidatus Woykebacteria bacterium RIFCSPHIGHO2_12_FULL_45_10</name>
    <dbReference type="NCBI Taxonomy" id="1802603"/>
    <lineage>
        <taxon>Bacteria</taxon>
        <taxon>Candidatus Woykeibacteriota</taxon>
    </lineage>
</organism>
<comment type="pathway">
    <text evidence="7">Cell wall biogenesis; peptidoglycan biosynthesis.</text>
</comment>
<evidence type="ECO:0000256" key="7">
    <source>
        <dbReference type="HAMAP-Rule" id="MF_00038"/>
    </source>
</evidence>
<dbReference type="GO" id="GO:0008360">
    <property type="term" value="P:regulation of cell shape"/>
    <property type="evidence" value="ECO:0007669"/>
    <property type="project" value="UniProtKB-KW"/>
</dbReference>
<dbReference type="PANTHER" id="PTHR22926:SF5">
    <property type="entry name" value="PHOSPHO-N-ACETYLMURAMOYL-PENTAPEPTIDE-TRANSFERASE HOMOLOG"/>
    <property type="match status" value="1"/>
</dbReference>
<keyword evidence="7 8" id="KW-0479">Metal-binding</keyword>
<feature type="transmembrane region" description="Helical" evidence="7">
    <location>
        <begin position="62"/>
        <end position="83"/>
    </location>
</feature>
<dbReference type="AlphaFoldDB" id="A0A1G1WMJ6"/>
<dbReference type="EC" id="2.7.8.13" evidence="7"/>
<gene>
    <name evidence="7" type="primary">mraY</name>
    <name evidence="9" type="ORF">A3F35_02135</name>
</gene>
<dbReference type="PANTHER" id="PTHR22926">
    <property type="entry name" value="PHOSPHO-N-ACETYLMURAMOYL-PENTAPEPTIDE-TRANSFERASE"/>
    <property type="match status" value="1"/>
</dbReference>
<evidence type="ECO:0000256" key="5">
    <source>
        <dbReference type="ARBA" id="ARBA00022989"/>
    </source>
</evidence>
<feature type="transmembrane region" description="Helical" evidence="7">
    <location>
        <begin position="6"/>
        <end position="27"/>
    </location>
</feature>
<comment type="catalytic activity">
    <reaction evidence="7">
        <text>UDP-N-acetyl-alpha-D-muramoyl-L-alanyl-gamma-D-glutamyl-meso-2,6-diaminopimeloyl-D-alanyl-D-alanine + di-trans,octa-cis-undecaprenyl phosphate = di-trans,octa-cis-undecaprenyl diphospho-N-acetyl-alpha-D-muramoyl-L-alanyl-D-glutamyl-meso-2,6-diaminopimeloyl-D-alanyl-D-alanine + UMP</text>
        <dbReference type="Rhea" id="RHEA:28386"/>
        <dbReference type="ChEBI" id="CHEBI:57865"/>
        <dbReference type="ChEBI" id="CHEBI:60392"/>
        <dbReference type="ChEBI" id="CHEBI:61386"/>
        <dbReference type="ChEBI" id="CHEBI:61387"/>
        <dbReference type="EC" id="2.7.8.13"/>
    </reaction>
</comment>
<dbReference type="HAMAP" id="MF_00038">
    <property type="entry name" value="MraY"/>
    <property type="match status" value="1"/>
</dbReference>